<dbReference type="EMBL" id="BMAW01073717">
    <property type="protein sequence ID" value="GFT89015.1"/>
    <property type="molecule type" value="Genomic_DNA"/>
</dbReference>
<gene>
    <name evidence="1" type="primary">AVEN_5947_1</name>
    <name evidence="1" type="ORF">NPIL_501161</name>
</gene>
<keyword evidence="2" id="KW-1185">Reference proteome</keyword>
<sequence length="97" mass="11177">MLFMDASRSKQRAVVRFLVAEGERNVDIYRRMVAVYGEFSLGQAAASKWCKSFREGWQTISDLSRPSQANFEIIIDDSTATFDAMFIVNRRVRTLDM</sequence>
<organism evidence="1 2">
    <name type="scientific">Nephila pilipes</name>
    <name type="common">Giant wood spider</name>
    <name type="synonym">Nephila maculata</name>
    <dbReference type="NCBI Taxonomy" id="299642"/>
    <lineage>
        <taxon>Eukaryota</taxon>
        <taxon>Metazoa</taxon>
        <taxon>Ecdysozoa</taxon>
        <taxon>Arthropoda</taxon>
        <taxon>Chelicerata</taxon>
        <taxon>Arachnida</taxon>
        <taxon>Araneae</taxon>
        <taxon>Araneomorphae</taxon>
        <taxon>Entelegynae</taxon>
        <taxon>Araneoidea</taxon>
        <taxon>Nephilidae</taxon>
        <taxon>Nephila</taxon>
    </lineage>
</organism>
<evidence type="ECO:0000313" key="1">
    <source>
        <dbReference type="EMBL" id="GFT89015.1"/>
    </source>
</evidence>
<dbReference type="Proteomes" id="UP000887013">
    <property type="component" value="Unassembled WGS sequence"/>
</dbReference>
<comment type="caution">
    <text evidence="1">The sequence shown here is derived from an EMBL/GenBank/DDBJ whole genome shotgun (WGS) entry which is preliminary data.</text>
</comment>
<dbReference type="OrthoDB" id="6433752at2759"/>
<evidence type="ECO:0008006" key="3">
    <source>
        <dbReference type="Google" id="ProtNLM"/>
    </source>
</evidence>
<proteinExistence type="predicted"/>
<accession>A0A8X6PW54</accession>
<dbReference type="AlphaFoldDB" id="A0A8X6PW54"/>
<evidence type="ECO:0000313" key="2">
    <source>
        <dbReference type="Proteomes" id="UP000887013"/>
    </source>
</evidence>
<name>A0A8X6PW54_NEPPI</name>
<protein>
    <recommendedName>
        <fullName evidence="3">Mos1 transposase HTH domain-containing protein</fullName>
    </recommendedName>
</protein>
<reference evidence="1" key="1">
    <citation type="submission" date="2020-08" db="EMBL/GenBank/DDBJ databases">
        <title>Multicomponent nature underlies the extraordinary mechanical properties of spider dragline silk.</title>
        <authorList>
            <person name="Kono N."/>
            <person name="Nakamura H."/>
            <person name="Mori M."/>
            <person name="Yoshida Y."/>
            <person name="Ohtoshi R."/>
            <person name="Malay A.D."/>
            <person name="Moran D.A.P."/>
            <person name="Tomita M."/>
            <person name="Numata K."/>
            <person name="Arakawa K."/>
        </authorList>
    </citation>
    <scope>NUCLEOTIDE SEQUENCE</scope>
</reference>